<feature type="compositionally biased region" description="Pro residues" evidence="1">
    <location>
        <begin position="654"/>
        <end position="682"/>
    </location>
</feature>
<feature type="region of interest" description="Disordered" evidence="1">
    <location>
        <begin position="109"/>
        <end position="226"/>
    </location>
</feature>
<evidence type="ECO:0000313" key="3">
    <source>
        <dbReference type="Proteomes" id="UP000053611"/>
    </source>
</evidence>
<feature type="region of interest" description="Disordered" evidence="1">
    <location>
        <begin position="349"/>
        <end position="700"/>
    </location>
</feature>
<dbReference type="AlphaFoldDB" id="A0A0J0XB94"/>
<evidence type="ECO:0000313" key="2">
    <source>
        <dbReference type="EMBL" id="KLT38382.1"/>
    </source>
</evidence>
<dbReference type="GeneID" id="28987684"/>
<feature type="compositionally biased region" description="Basic and acidic residues" evidence="1">
    <location>
        <begin position="150"/>
        <end position="188"/>
    </location>
</feature>
<feature type="compositionally biased region" description="Pro residues" evidence="1">
    <location>
        <begin position="551"/>
        <end position="566"/>
    </location>
</feature>
<evidence type="ECO:0000256" key="1">
    <source>
        <dbReference type="SAM" id="MobiDB-lite"/>
    </source>
</evidence>
<dbReference type="RefSeq" id="XP_018274873.1">
    <property type="nucleotide sequence ID" value="XM_018427081.1"/>
</dbReference>
<dbReference type="STRING" id="879819.A0A0J0XB94"/>
<protein>
    <submittedName>
        <fullName evidence="2">Uncharacterized protein</fullName>
    </submittedName>
</protein>
<feature type="region of interest" description="Disordered" evidence="1">
    <location>
        <begin position="289"/>
        <end position="336"/>
    </location>
</feature>
<reference evidence="2 3" key="1">
    <citation type="submission" date="2015-03" db="EMBL/GenBank/DDBJ databases">
        <title>Genomics and transcriptomics of the oil-accumulating basidiomycete yeast T. oleaginosus allow insights into substrate utilization and the diverse evolutionary trajectories of mating systems in fungi.</title>
        <authorList>
            <consortium name="DOE Joint Genome Institute"/>
            <person name="Kourist R."/>
            <person name="Kracht O."/>
            <person name="Bracharz F."/>
            <person name="Lipzen A."/>
            <person name="Nolan M."/>
            <person name="Ohm R."/>
            <person name="Grigoriev I."/>
            <person name="Sun S."/>
            <person name="Heitman J."/>
            <person name="Bruck T."/>
            <person name="Nowrousian M."/>
        </authorList>
    </citation>
    <scope>NUCLEOTIDE SEQUENCE [LARGE SCALE GENOMIC DNA]</scope>
    <source>
        <strain evidence="2 3">IBC0246</strain>
    </source>
</reference>
<gene>
    <name evidence="2" type="ORF">CC85DRAFT_331660</name>
</gene>
<feature type="compositionally biased region" description="Pro residues" evidence="1">
    <location>
        <begin position="580"/>
        <end position="599"/>
    </location>
</feature>
<keyword evidence="3" id="KW-1185">Reference proteome</keyword>
<dbReference type="EMBL" id="KQ087313">
    <property type="protein sequence ID" value="KLT38382.1"/>
    <property type="molecule type" value="Genomic_DNA"/>
</dbReference>
<organism evidence="2 3">
    <name type="scientific">Cutaneotrichosporon oleaginosum</name>
    <dbReference type="NCBI Taxonomy" id="879819"/>
    <lineage>
        <taxon>Eukaryota</taxon>
        <taxon>Fungi</taxon>
        <taxon>Dikarya</taxon>
        <taxon>Basidiomycota</taxon>
        <taxon>Agaricomycotina</taxon>
        <taxon>Tremellomycetes</taxon>
        <taxon>Trichosporonales</taxon>
        <taxon>Trichosporonaceae</taxon>
        <taxon>Cutaneotrichosporon</taxon>
    </lineage>
</organism>
<dbReference type="OrthoDB" id="2575964at2759"/>
<sequence length="700" mass="74007">MNAILGLVPPGLGSSSTPASAESSSRPRGPLKVYTRYELLRLSKKARTPILPPLQDWFGPLPPARVEDPAIASINVPGGRRTGGAGSFGEGFGFGVGIGIGGRSLGRGGTRNIGLRRQPQQDNPNIDPAIAEQGRGNFGGPMGKFAMRPSGERGLRLGGDEVRQQRDGDKGGGERRRRDEGDWRRGDRQQPSLHHTRNGEGARRGPPGFSGPRYDDDSVEPAWMTDDTPAIEDPAIASSSAGGDTAGEGLVQFVPGEDKIAAHKRAMKARAAGGVDNWRATEKPLVSFFGGHDTSTTQTIKPPAKPKEVNNASYFKKRTVIDDDDDDEPDDKNESLPSFQSRFQRFFAQGSTPVPGSLPVQPPSAVVPPVPSAPASMPPQQLPQARPSQISPIMRGPSEPQQPSPSPGPLNTDDHLAKLMGVLSTKGISPAPPSMEMGQQRPPSNLGQLPTFPGDQYPPTMPPGLHYAHSPTDGPRDFIHQQPSRQASRPDLSPERPEMPPHMMPQQQHRASHYPSPPPGSDPRGYPFPTQRAPPSGPPGYPRPGMGELPVNPPPPFYDRMVPPPAGDHLLQMLQRGAPGPHPMGMLPPHPGMYGPPPGGLGGPGPSPDELLRNLQGGGPSGPHPAEYGRPPMGPGGPGYGPPPPPMQGYLPPNYYPGGPPGPPPGMGPGGPRPPGMMPYPGAPNQDMLAALLGQRTNGH</sequence>
<feature type="region of interest" description="Disordered" evidence="1">
    <location>
        <begin position="1"/>
        <end position="28"/>
    </location>
</feature>
<feature type="compositionally biased region" description="Acidic residues" evidence="1">
    <location>
        <begin position="322"/>
        <end position="331"/>
    </location>
</feature>
<feature type="compositionally biased region" description="Pro residues" evidence="1">
    <location>
        <begin position="632"/>
        <end position="647"/>
    </location>
</feature>
<proteinExistence type="predicted"/>
<name>A0A0J0XB94_9TREE</name>
<feature type="compositionally biased region" description="Low complexity" evidence="1">
    <location>
        <begin position="14"/>
        <end position="28"/>
    </location>
</feature>
<accession>A0A0J0XB94</accession>
<feature type="compositionally biased region" description="Pro residues" evidence="1">
    <location>
        <begin position="360"/>
        <end position="381"/>
    </location>
</feature>
<dbReference type="Proteomes" id="UP000053611">
    <property type="component" value="Unassembled WGS sequence"/>
</dbReference>